<keyword evidence="2" id="KW-1185">Reference proteome</keyword>
<protein>
    <recommendedName>
        <fullName evidence="3">Nuclear transport factor 2 family protein</fullName>
    </recommendedName>
</protein>
<organism evidence="1 2">
    <name type="scientific">Hyunsoonleella pacifica</name>
    <dbReference type="NCBI Taxonomy" id="1080224"/>
    <lineage>
        <taxon>Bacteria</taxon>
        <taxon>Pseudomonadati</taxon>
        <taxon>Bacteroidota</taxon>
        <taxon>Flavobacteriia</taxon>
        <taxon>Flavobacteriales</taxon>
        <taxon>Flavobacteriaceae</taxon>
    </lineage>
</organism>
<accession>A0A4Q9FPP0</accession>
<dbReference type="EMBL" id="SIRS01000002">
    <property type="protein sequence ID" value="TBN17435.1"/>
    <property type="molecule type" value="Genomic_DNA"/>
</dbReference>
<evidence type="ECO:0000313" key="1">
    <source>
        <dbReference type="EMBL" id="TBN17435.1"/>
    </source>
</evidence>
<dbReference type="Proteomes" id="UP000292372">
    <property type="component" value="Unassembled WGS sequence"/>
</dbReference>
<evidence type="ECO:0008006" key="3">
    <source>
        <dbReference type="Google" id="ProtNLM"/>
    </source>
</evidence>
<name>A0A4Q9FPP0_9FLAO</name>
<comment type="caution">
    <text evidence="1">The sequence shown here is derived from an EMBL/GenBank/DDBJ whole genome shotgun (WGS) entry which is preliminary data.</text>
</comment>
<dbReference type="RefSeq" id="WP_130935727.1">
    <property type="nucleotide sequence ID" value="NZ_BMEE01000001.1"/>
</dbReference>
<dbReference type="SUPFAM" id="SSF54427">
    <property type="entry name" value="NTF2-like"/>
    <property type="match status" value="1"/>
</dbReference>
<proteinExistence type="predicted"/>
<dbReference type="Gene3D" id="3.10.450.50">
    <property type="match status" value="1"/>
</dbReference>
<dbReference type="InterPro" id="IPR032710">
    <property type="entry name" value="NTF2-like_dom_sf"/>
</dbReference>
<evidence type="ECO:0000313" key="2">
    <source>
        <dbReference type="Proteomes" id="UP000292372"/>
    </source>
</evidence>
<gene>
    <name evidence="1" type="ORF">EYD46_03720</name>
</gene>
<reference evidence="1 2" key="1">
    <citation type="journal article" date="2015" name="Int. J. Syst. Evol. Microbiol.">
        <title>Hyunsoonleella pacifica sp. nov., isolated from seawater of South Pacific Gyre.</title>
        <authorList>
            <person name="Gao X."/>
            <person name="Zhang Z."/>
            <person name="Dai X."/>
            <person name="Zhang X.H."/>
        </authorList>
    </citation>
    <scope>NUCLEOTIDE SEQUENCE [LARGE SCALE GENOMIC DNA]</scope>
    <source>
        <strain evidence="1 2">SW033</strain>
    </source>
</reference>
<dbReference type="OrthoDB" id="8754772at2"/>
<sequence>MRTLTLILLSYCLTIAVQAQKKSEKKEFVIDSSTVRTLDKTIKTLYQVISAEKEEERNWKQFKFLFYPGAKLIPTGMNQDDVYKAKYLTPQDYINNSKKWLKMNGFIEKEINRKVNTFGNIAHVFSTYECYHSKDDKEPFMRGINSIQLINDENRWWIANIFWAQETEDNLIPKKYLPIKK</sequence>
<dbReference type="AlphaFoldDB" id="A0A4Q9FPP0"/>